<evidence type="ECO:0000313" key="1">
    <source>
        <dbReference type="EMBL" id="MVU83106.1"/>
    </source>
</evidence>
<dbReference type="AlphaFoldDB" id="A0A7K1V952"/>
<proteinExistence type="predicted"/>
<accession>A0A7K1V952</accession>
<sequence>MSHSLEFTASSVVRDALTHRVVVCFPGPGEDRMELEYAATRTEAWEFASAATLTGLSVRVDLRVRAGLRPLPCRRLWR</sequence>
<keyword evidence="2" id="KW-1185">Reference proteome</keyword>
<evidence type="ECO:0000313" key="2">
    <source>
        <dbReference type="Proteomes" id="UP000466794"/>
    </source>
</evidence>
<dbReference type="Proteomes" id="UP000466794">
    <property type="component" value="Unassembled WGS sequence"/>
</dbReference>
<comment type="caution">
    <text evidence="1">The sequence shown here is derived from an EMBL/GenBank/DDBJ whole genome shotgun (WGS) entry which is preliminary data.</text>
</comment>
<reference evidence="1 2" key="1">
    <citation type="submission" date="2019-12" db="EMBL/GenBank/DDBJ databases">
        <title>Nocardia sp. nov. ET3-3 isolated from soil.</title>
        <authorList>
            <person name="Kanchanasin P."/>
            <person name="Tanasupawat S."/>
            <person name="Yuki M."/>
            <person name="Kudo T."/>
        </authorList>
    </citation>
    <scope>NUCLEOTIDE SEQUENCE [LARGE SCALE GENOMIC DNA]</scope>
    <source>
        <strain evidence="1 2">ET3-3</strain>
    </source>
</reference>
<organism evidence="1 2">
    <name type="scientific">Nocardia terrae</name>
    <dbReference type="NCBI Taxonomy" id="2675851"/>
    <lineage>
        <taxon>Bacteria</taxon>
        <taxon>Bacillati</taxon>
        <taxon>Actinomycetota</taxon>
        <taxon>Actinomycetes</taxon>
        <taxon>Mycobacteriales</taxon>
        <taxon>Nocardiaceae</taxon>
        <taxon>Nocardia</taxon>
    </lineage>
</organism>
<protein>
    <submittedName>
        <fullName evidence="1">Uncharacterized protein</fullName>
    </submittedName>
</protein>
<dbReference type="RefSeq" id="WP_157392700.1">
    <property type="nucleotide sequence ID" value="NZ_WRPP01000012.1"/>
</dbReference>
<dbReference type="EMBL" id="WRPP01000012">
    <property type="protein sequence ID" value="MVU83106.1"/>
    <property type="molecule type" value="Genomic_DNA"/>
</dbReference>
<gene>
    <name evidence="1" type="ORF">GPX89_38445</name>
</gene>
<name>A0A7K1V952_9NOCA</name>